<dbReference type="GeneID" id="54566943"/>
<proteinExistence type="predicted"/>
<dbReference type="Proteomes" id="UP000799537">
    <property type="component" value="Unassembled WGS sequence"/>
</dbReference>
<protein>
    <submittedName>
        <fullName evidence="2">Uncharacterized protein</fullName>
    </submittedName>
</protein>
<gene>
    <name evidence="2" type="ORF">M409DRAFT_57578</name>
</gene>
<accession>A0A6A6CAM9</accession>
<sequence length="288" mass="32596">MSQQHKPGGQRVRPQSTQDRPQARIDTPKEASPGTRGNEEAMLAGVGTQFDLRDIGSRGADILKEVFDSTDRHDPLIDVASLALLHQQPSQSHEKETMNRWLSSPDDFVQYKRSSIIWRRCHSHIEAAESVIGDGDKRQLAVEWERPTAGVRCVRVRRVVEGAGNQFEQRVASESGDGQAASKQYPRSLENKNAPYSDPTGSSSLLLLESKIRRAKSQVPETQGEPSKRPVALQRWLSQNQDFPEYWHSHGGSEEQSIVRSVEDREKEDEERQRRHKELSEYPQGPDN</sequence>
<evidence type="ECO:0000313" key="3">
    <source>
        <dbReference type="Proteomes" id="UP000799537"/>
    </source>
</evidence>
<reference evidence="2" key="1">
    <citation type="journal article" date="2020" name="Stud. Mycol.">
        <title>101 Dothideomycetes genomes: a test case for predicting lifestyles and emergence of pathogens.</title>
        <authorList>
            <person name="Haridas S."/>
            <person name="Albert R."/>
            <person name="Binder M."/>
            <person name="Bloem J."/>
            <person name="Labutti K."/>
            <person name="Salamov A."/>
            <person name="Andreopoulos B."/>
            <person name="Baker S."/>
            <person name="Barry K."/>
            <person name="Bills G."/>
            <person name="Bluhm B."/>
            <person name="Cannon C."/>
            <person name="Castanera R."/>
            <person name="Culley D."/>
            <person name="Daum C."/>
            <person name="Ezra D."/>
            <person name="Gonzalez J."/>
            <person name="Henrissat B."/>
            <person name="Kuo A."/>
            <person name="Liang C."/>
            <person name="Lipzen A."/>
            <person name="Lutzoni F."/>
            <person name="Magnuson J."/>
            <person name="Mondo S."/>
            <person name="Nolan M."/>
            <person name="Ohm R."/>
            <person name="Pangilinan J."/>
            <person name="Park H.-J."/>
            <person name="Ramirez L."/>
            <person name="Alfaro M."/>
            <person name="Sun H."/>
            <person name="Tritt A."/>
            <person name="Yoshinaga Y."/>
            <person name="Zwiers L.-H."/>
            <person name="Turgeon B."/>
            <person name="Goodwin S."/>
            <person name="Spatafora J."/>
            <person name="Crous P."/>
            <person name="Grigoriev I."/>
        </authorList>
    </citation>
    <scope>NUCLEOTIDE SEQUENCE</scope>
    <source>
        <strain evidence="2">ATCC 36951</strain>
    </source>
</reference>
<name>A0A6A6CAM9_ZASCE</name>
<dbReference type="AlphaFoldDB" id="A0A6A6CAM9"/>
<organism evidence="2 3">
    <name type="scientific">Zasmidium cellare ATCC 36951</name>
    <dbReference type="NCBI Taxonomy" id="1080233"/>
    <lineage>
        <taxon>Eukaryota</taxon>
        <taxon>Fungi</taxon>
        <taxon>Dikarya</taxon>
        <taxon>Ascomycota</taxon>
        <taxon>Pezizomycotina</taxon>
        <taxon>Dothideomycetes</taxon>
        <taxon>Dothideomycetidae</taxon>
        <taxon>Mycosphaerellales</taxon>
        <taxon>Mycosphaerellaceae</taxon>
        <taxon>Zasmidium</taxon>
    </lineage>
</organism>
<keyword evidence="3" id="KW-1185">Reference proteome</keyword>
<feature type="compositionally biased region" description="Basic and acidic residues" evidence="1">
    <location>
        <begin position="261"/>
        <end position="273"/>
    </location>
</feature>
<feature type="region of interest" description="Disordered" evidence="1">
    <location>
        <begin position="1"/>
        <end position="44"/>
    </location>
</feature>
<evidence type="ECO:0000256" key="1">
    <source>
        <dbReference type="SAM" id="MobiDB-lite"/>
    </source>
</evidence>
<dbReference type="EMBL" id="ML993609">
    <property type="protein sequence ID" value="KAF2163288.1"/>
    <property type="molecule type" value="Genomic_DNA"/>
</dbReference>
<feature type="region of interest" description="Disordered" evidence="1">
    <location>
        <begin position="169"/>
        <end position="203"/>
    </location>
</feature>
<dbReference type="RefSeq" id="XP_033664177.1">
    <property type="nucleotide sequence ID" value="XM_033813671.1"/>
</dbReference>
<feature type="region of interest" description="Disordered" evidence="1">
    <location>
        <begin position="215"/>
        <end position="288"/>
    </location>
</feature>
<evidence type="ECO:0000313" key="2">
    <source>
        <dbReference type="EMBL" id="KAF2163288.1"/>
    </source>
</evidence>